<name>A0A382BGE9_9ZZZZ</name>
<dbReference type="EMBL" id="UINC01029715">
    <property type="protein sequence ID" value="SVB12896.1"/>
    <property type="molecule type" value="Genomic_DNA"/>
</dbReference>
<evidence type="ECO:0000256" key="1">
    <source>
        <dbReference type="SAM" id="Phobius"/>
    </source>
</evidence>
<protein>
    <recommendedName>
        <fullName evidence="3">Orotate phosphoribosyltransferase</fullName>
    </recommendedName>
</protein>
<keyword evidence="1" id="KW-1133">Transmembrane helix</keyword>
<dbReference type="Gene3D" id="3.40.50.2020">
    <property type="match status" value="1"/>
</dbReference>
<dbReference type="AlphaFoldDB" id="A0A382BGE9"/>
<keyword evidence="1" id="KW-0812">Transmembrane</keyword>
<proteinExistence type="predicted"/>
<evidence type="ECO:0000313" key="2">
    <source>
        <dbReference type="EMBL" id="SVB12896.1"/>
    </source>
</evidence>
<accession>A0A382BGE9</accession>
<organism evidence="2">
    <name type="scientific">marine metagenome</name>
    <dbReference type="NCBI Taxonomy" id="408172"/>
    <lineage>
        <taxon>unclassified sequences</taxon>
        <taxon>metagenomes</taxon>
        <taxon>ecological metagenomes</taxon>
    </lineage>
</organism>
<evidence type="ECO:0008006" key="3">
    <source>
        <dbReference type="Google" id="ProtNLM"/>
    </source>
</evidence>
<feature type="transmembrane region" description="Helical" evidence="1">
    <location>
        <begin position="63"/>
        <end position="85"/>
    </location>
</feature>
<dbReference type="InterPro" id="IPR029057">
    <property type="entry name" value="PRTase-like"/>
</dbReference>
<feature type="non-terminal residue" evidence="2">
    <location>
        <position position="88"/>
    </location>
</feature>
<gene>
    <name evidence="2" type="ORF">METZ01_LOCUS165750</name>
</gene>
<sequence>MDKDILLKKALELKALEYGDFTLTSGKKSNFYFDGRRLTLNPECSIIISNWVINAAKKLKLKFIGGPVVAAVPLIGSIVYASSLLNYP</sequence>
<dbReference type="SUPFAM" id="SSF53271">
    <property type="entry name" value="PRTase-like"/>
    <property type="match status" value="1"/>
</dbReference>
<reference evidence="2" key="1">
    <citation type="submission" date="2018-05" db="EMBL/GenBank/DDBJ databases">
        <authorList>
            <person name="Lanie J.A."/>
            <person name="Ng W.-L."/>
            <person name="Kazmierczak K.M."/>
            <person name="Andrzejewski T.M."/>
            <person name="Davidsen T.M."/>
            <person name="Wayne K.J."/>
            <person name="Tettelin H."/>
            <person name="Glass J.I."/>
            <person name="Rusch D."/>
            <person name="Podicherti R."/>
            <person name="Tsui H.-C.T."/>
            <person name="Winkler M.E."/>
        </authorList>
    </citation>
    <scope>NUCLEOTIDE SEQUENCE</scope>
</reference>
<keyword evidence="1" id="KW-0472">Membrane</keyword>